<dbReference type="EMBL" id="HE796945">
    <property type="protein sequence ID" value="CCL99650.1"/>
    <property type="molecule type" value="Genomic_DNA"/>
</dbReference>
<dbReference type="Proteomes" id="UP000006352">
    <property type="component" value="Unassembled WGS sequence"/>
</dbReference>
<sequence>MFFPTLSSWWSASSAVNEHAIQDAMEQLRELELRIEVLSPVLDLYHARVIDYWVSARGSMSTSSGDVLLGRELADERLVLITRFWTIYAELILIGHKVYKIPSGAKHACEAFERRVRFVAVGVELAESCTLCRLINQLTALRYPPRPIDTFS</sequence>
<accession>J4GKZ1</accession>
<dbReference type="HOGENOM" id="CLU_1722402_0_0_1"/>
<dbReference type="GeneID" id="24094561"/>
<gene>
    <name evidence="1" type="ORF">FIBRA_01670</name>
</gene>
<organism evidence="1 2">
    <name type="scientific">Fibroporia radiculosa</name>
    <dbReference type="NCBI Taxonomy" id="599839"/>
    <lineage>
        <taxon>Eukaryota</taxon>
        <taxon>Fungi</taxon>
        <taxon>Dikarya</taxon>
        <taxon>Basidiomycota</taxon>
        <taxon>Agaricomycotina</taxon>
        <taxon>Agaricomycetes</taxon>
        <taxon>Polyporales</taxon>
        <taxon>Fibroporiaceae</taxon>
        <taxon>Fibroporia</taxon>
    </lineage>
</organism>
<proteinExistence type="predicted"/>
<evidence type="ECO:0000313" key="1">
    <source>
        <dbReference type="EMBL" id="CCL99650.1"/>
    </source>
</evidence>
<evidence type="ECO:0000313" key="2">
    <source>
        <dbReference type="Proteomes" id="UP000006352"/>
    </source>
</evidence>
<name>J4GKZ1_9APHY</name>
<dbReference type="AlphaFoldDB" id="J4GKZ1"/>
<dbReference type="RefSeq" id="XP_012178933.1">
    <property type="nucleotide sequence ID" value="XM_012323543.1"/>
</dbReference>
<keyword evidence="2" id="KW-1185">Reference proteome</keyword>
<reference evidence="1 2" key="1">
    <citation type="journal article" date="2012" name="Appl. Environ. Microbiol.">
        <title>Short-read sequencing for genomic analysis of the brown rot fungus Fibroporia radiculosa.</title>
        <authorList>
            <person name="Tang J.D."/>
            <person name="Perkins A.D."/>
            <person name="Sonstegard T.S."/>
            <person name="Schroeder S.G."/>
            <person name="Burgess S.C."/>
            <person name="Diehl S.V."/>
        </authorList>
    </citation>
    <scope>NUCLEOTIDE SEQUENCE [LARGE SCALE GENOMIC DNA]</scope>
    <source>
        <strain evidence="1 2">TFFH 294</strain>
    </source>
</reference>
<dbReference type="InParanoid" id="J4GKZ1"/>
<protein>
    <submittedName>
        <fullName evidence="1">Uncharacterized protein</fullName>
    </submittedName>
</protein>